<keyword evidence="8" id="KW-0865">Zymogen</keyword>
<evidence type="ECO:0000256" key="2">
    <source>
        <dbReference type="ARBA" id="ARBA00004239"/>
    </source>
</evidence>
<dbReference type="PROSITE" id="PS51695">
    <property type="entry name" value="SEDOLISIN"/>
    <property type="match status" value="1"/>
</dbReference>
<dbReference type="InterPro" id="IPR030400">
    <property type="entry name" value="Sedolisin_dom"/>
</dbReference>
<dbReference type="GeneID" id="71983271"/>
<dbReference type="OrthoDB" id="409122at2759"/>
<dbReference type="SUPFAM" id="SSF54897">
    <property type="entry name" value="Protease propeptides/inhibitors"/>
    <property type="match status" value="1"/>
</dbReference>
<keyword evidence="3" id="KW-0645">Protease</keyword>
<dbReference type="GO" id="GO:0004252">
    <property type="term" value="F:serine-type endopeptidase activity"/>
    <property type="evidence" value="ECO:0007669"/>
    <property type="project" value="InterPro"/>
</dbReference>
<dbReference type="SUPFAM" id="SSF52743">
    <property type="entry name" value="Subtilisin-like"/>
    <property type="match status" value="1"/>
</dbReference>
<dbReference type="InterPro" id="IPR050819">
    <property type="entry name" value="Tripeptidyl-peptidase_I"/>
</dbReference>
<evidence type="ECO:0000256" key="7">
    <source>
        <dbReference type="ARBA" id="ARBA00022837"/>
    </source>
</evidence>
<evidence type="ECO:0000256" key="8">
    <source>
        <dbReference type="ARBA" id="ARBA00023145"/>
    </source>
</evidence>
<dbReference type="InterPro" id="IPR015366">
    <property type="entry name" value="S53_propep"/>
</dbReference>
<comment type="caution">
    <text evidence="9">Lacks conserved residue(s) required for the propagation of feature annotation.</text>
</comment>
<sequence length="400" mass="42992">MMALTDAQRKTDQSIAAVTHWLTSSGNIHPDRISLTSNKAWLALNVSVAEAEDLLHTKYYWHGPDGNLAGCDDYRIPQHLEEHIDLISQPPVVGSARLAVNSASSTANCSNSVTQACLQALYQFETLPKNAPVSSANRLGILQFGYYAKEDLDSYFSQFAPWVPQGTEPINQGINGGCPSTNVSCASGETELDFEMSMPIIYPQSTVDYSIYNYHYADGGTGSFNTWLDALDGSYCHYTAFGETGDDPAIDPAYPDASGYNHPQQCGVYKPANVIPIAWGNGEQVLPASYQRRMCNEFTKLGMQGVALLQASGDFGVAPNPSSTDSGCLKDGTVFNVEFPNLCPYITSVGGTQIEPGKTVHDPEGAYHVPTSDPAITYAGGGGFSNLCTAPDYQKSTLDA</sequence>
<dbReference type="GO" id="GO:0006508">
    <property type="term" value="P:proteolysis"/>
    <property type="evidence" value="ECO:0007669"/>
    <property type="project" value="UniProtKB-KW"/>
</dbReference>
<dbReference type="EMBL" id="CP090164">
    <property type="protein sequence ID" value="UJO13142.1"/>
    <property type="molecule type" value="Genomic_DNA"/>
</dbReference>
<keyword evidence="5" id="KW-0378">Hydrolase</keyword>
<keyword evidence="7" id="KW-0106">Calcium</keyword>
<dbReference type="RefSeq" id="XP_047757508.1">
    <property type="nucleotide sequence ID" value="XM_047902541.1"/>
</dbReference>
<dbReference type="GO" id="GO:0005576">
    <property type="term" value="C:extracellular region"/>
    <property type="evidence" value="ECO:0007669"/>
    <property type="project" value="UniProtKB-SubCell"/>
</dbReference>
<evidence type="ECO:0000313" key="12">
    <source>
        <dbReference type="Proteomes" id="UP000756132"/>
    </source>
</evidence>
<dbReference type="InterPro" id="IPR036852">
    <property type="entry name" value="Peptidase_S8/S53_dom_sf"/>
</dbReference>
<evidence type="ECO:0000256" key="4">
    <source>
        <dbReference type="ARBA" id="ARBA00022723"/>
    </source>
</evidence>
<evidence type="ECO:0000256" key="3">
    <source>
        <dbReference type="ARBA" id="ARBA00022670"/>
    </source>
</evidence>
<feature type="domain" description="Peptidase S53" evidence="10">
    <location>
        <begin position="112"/>
        <end position="400"/>
    </location>
</feature>
<evidence type="ECO:0000259" key="10">
    <source>
        <dbReference type="PROSITE" id="PS51695"/>
    </source>
</evidence>
<dbReference type="Proteomes" id="UP000756132">
    <property type="component" value="Chromosome 2"/>
</dbReference>
<organism evidence="11 12">
    <name type="scientific">Passalora fulva</name>
    <name type="common">Tomato leaf mold</name>
    <name type="synonym">Cladosporium fulvum</name>
    <dbReference type="NCBI Taxonomy" id="5499"/>
    <lineage>
        <taxon>Eukaryota</taxon>
        <taxon>Fungi</taxon>
        <taxon>Dikarya</taxon>
        <taxon>Ascomycota</taxon>
        <taxon>Pezizomycotina</taxon>
        <taxon>Dothideomycetes</taxon>
        <taxon>Dothideomycetidae</taxon>
        <taxon>Mycosphaerellales</taxon>
        <taxon>Mycosphaerellaceae</taxon>
        <taxon>Fulvia</taxon>
    </lineage>
</organism>
<reference evidence="11" key="1">
    <citation type="submission" date="2021-12" db="EMBL/GenBank/DDBJ databases">
        <authorList>
            <person name="Zaccaron A."/>
            <person name="Stergiopoulos I."/>
        </authorList>
    </citation>
    <scope>NUCLEOTIDE SEQUENCE</scope>
    <source>
        <strain evidence="11">Race5_Kim</strain>
    </source>
</reference>
<protein>
    <submittedName>
        <fullName evidence="11">Aorsin</fullName>
    </submittedName>
</protein>
<reference evidence="11" key="2">
    <citation type="journal article" date="2022" name="Microb. Genom.">
        <title>A chromosome-scale genome assembly of the tomato pathogen Cladosporium fulvum reveals a compartmentalized genome architecture and the presence of a dispensable chromosome.</title>
        <authorList>
            <person name="Zaccaron A.Z."/>
            <person name="Chen L.H."/>
            <person name="Samaras A."/>
            <person name="Stergiopoulos I."/>
        </authorList>
    </citation>
    <scope>NUCLEOTIDE SEQUENCE</scope>
    <source>
        <strain evidence="11">Race5_Kim</strain>
    </source>
</reference>
<dbReference type="KEGG" id="ffu:CLAFUR5_03393"/>
<dbReference type="PANTHER" id="PTHR14218">
    <property type="entry name" value="PROTEASE S8 TRIPEPTIDYL PEPTIDASE I CLN2"/>
    <property type="match status" value="1"/>
</dbReference>
<keyword evidence="12" id="KW-1185">Reference proteome</keyword>
<gene>
    <name evidence="11" type="ORF">CLAFUR5_03393</name>
</gene>
<accession>A0A9Q8P4W6</accession>
<keyword evidence="4" id="KW-0479">Metal-binding</keyword>
<name>A0A9Q8P4W6_PASFU</name>
<comment type="cofactor">
    <cofactor evidence="1">
        <name>Ca(2+)</name>
        <dbReference type="ChEBI" id="CHEBI:29108"/>
    </cofactor>
</comment>
<evidence type="ECO:0000256" key="9">
    <source>
        <dbReference type="PROSITE-ProRule" id="PRU01032"/>
    </source>
</evidence>
<dbReference type="GO" id="GO:0008240">
    <property type="term" value="F:tripeptidyl-peptidase activity"/>
    <property type="evidence" value="ECO:0007669"/>
    <property type="project" value="TreeGrafter"/>
</dbReference>
<dbReference type="Gene3D" id="3.40.50.200">
    <property type="entry name" value="Peptidase S8/S53 domain"/>
    <property type="match status" value="1"/>
</dbReference>
<evidence type="ECO:0000256" key="6">
    <source>
        <dbReference type="ARBA" id="ARBA00022825"/>
    </source>
</evidence>
<proteinExistence type="predicted"/>
<evidence type="ECO:0000256" key="5">
    <source>
        <dbReference type="ARBA" id="ARBA00022801"/>
    </source>
</evidence>
<dbReference type="GO" id="GO:0046872">
    <property type="term" value="F:metal ion binding"/>
    <property type="evidence" value="ECO:0007669"/>
    <property type="project" value="UniProtKB-KW"/>
</dbReference>
<evidence type="ECO:0000256" key="1">
    <source>
        <dbReference type="ARBA" id="ARBA00001913"/>
    </source>
</evidence>
<dbReference type="AlphaFoldDB" id="A0A9Q8P4W6"/>
<dbReference type="Pfam" id="PF09286">
    <property type="entry name" value="Pro-kuma_activ"/>
    <property type="match status" value="1"/>
</dbReference>
<keyword evidence="6" id="KW-0720">Serine protease</keyword>
<comment type="subcellular location">
    <subcellularLocation>
        <location evidence="2">Secreted</location>
        <location evidence="2">Extracellular space</location>
    </subcellularLocation>
</comment>
<dbReference type="PANTHER" id="PTHR14218:SF19">
    <property type="entry name" value="SERINE PROTEASE AORO, PUTATIVE (AFU_ORTHOLOGUE AFUA_6G10250)-RELATED"/>
    <property type="match status" value="1"/>
</dbReference>
<evidence type="ECO:0000313" key="11">
    <source>
        <dbReference type="EMBL" id="UJO13142.1"/>
    </source>
</evidence>